<evidence type="ECO:0000313" key="3">
    <source>
        <dbReference type="Proteomes" id="UP000554837"/>
    </source>
</evidence>
<feature type="transmembrane region" description="Helical" evidence="1">
    <location>
        <begin position="437"/>
        <end position="457"/>
    </location>
</feature>
<dbReference type="OrthoDB" id="8875045at2"/>
<accession>A0A840S2C8</accession>
<dbReference type="AlphaFoldDB" id="A0A840S2C8"/>
<keyword evidence="1" id="KW-0812">Transmembrane</keyword>
<evidence type="ECO:0000313" key="2">
    <source>
        <dbReference type="EMBL" id="MBB5203246.1"/>
    </source>
</evidence>
<feature type="transmembrane region" description="Helical" evidence="1">
    <location>
        <begin position="411"/>
        <end position="431"/>
    </location>
</feature>
<feature type="transmembrane region" description="Helical" evidence="1">
    <location>
        <begin position="496"/>
        <end position="516"/>
    </location>
</feature>
<keyword evidence="1" id="KW-1133">Transmembrane helix</keyword>
<feature type="transmembrane region" description="Helical" evidence="1">
    <location>
        <begin position="59"/>
        <end position="82"/>
    </location>
</feature>
<proteinExistence type="predicted"/>
<dbReference type="RefSeq" id="WP_138857685.1">
    <property type="nucleotide sequence ID" value="NZ_CP040709.1"/>
</dbReference>
<feature type="transmembrane region" description="Helical" evidence="1">
    <location>
        <begin position="113"/>
        <end position="134"/>
    </location>
</feature>
<organism evidence="2 3">
    <name type="scientific">Inhella inkyongensis</name>
    <dbReference type="NCBI Taxonomy" id="392593"/>
    <lineage>
        <taxon>Bacteria</taxon>
        <taxon>Pseudomonadati</taxon>
        <taxon>Pseudomonadota</taxon>
        <taxon>Betaproteobacteria</taxon>
        <taxon>Burkholderiales</taxon>
        <taxon>Sphaerotilaceae</taxon>
        <taxon>Inhella</taxon>
    </lineage>
</organism>
<protein>
    <submittedName>
        <fullName evidence="2">ABC-type glycerol-3-phosphate transport system permease component</fullName>
    </submittedName>
</protein>
<feature type="transmembrane region" description="Helical" evidence="1">
    <location>
        <begin position="464"/>
        <end position="484"/>
    </location>
</feature>
<gene>
    <name evidence="2" type="ORF">HNQ51_000539</name>
</gene>
<sequence>MNNTLFKALVLNEWRLRSRRLSSVVILLVVIALSWLMVLDPKTGYAMMVSAKQRMVYDSHTLAFGSTIIAIFLFGLFGFYLARGRSQEDLRSGTATVLAATPVGNRDLLLSRWVGSLGFLLALATALMLTIWVLQLVRGEGPLQPLPYLQMLVFGLLPGLVWCASLGVLSDAWAPLMGKRGDLLYFVLWMLQFAAMPATLTQAHPALSAWQVLDIGGVSPLLVRFVELTGRTSLSVGGGPFDPLLPLLQMPTDYWNAQLVALRLGAALLALLPLLPALALFHRYAPDKVKLRQQGARWRVVVLTERLLRPLTRGFRLLFTLGAHLPGWPGRVLADLGLILLSQPLLGLGLLAAVPVGALLPAQHLPVALGLSLLAWGLAVADAGSRDHQSGLAPLAGATPGGSAERVLRSLGAPWVLGLLVCAPVLLRWLPEAPLRVLAAVTGLLSCAAASALLGFWTRGSRSFLVLFLFALYLSLQVRDIPVLDLFGLNDAANAGSALTHLAGGLVLSLALGLSARRSGLRPA</sequence>
<evidence type="ECO:0000256" key="1">
    <source>
        <dbReference type="SAM" id="Phobius"/>
    </source>
</evidence>
<comment type="caution">
    <text evidence="2">The sequence shown here is derived from an EMBL/GenBank/DDBJ whole genome shotgun (WGS) entry which is preliminary data.</text>
</comment>
<keyword evidence="1" id="KW-0472">Membrane</keyword>
<name>A0A840S2C8_9BURK</name>
<feature type="transmembrane region" description="Helical" evidence="1">
    <location>
        <begin position="260"/>
        <end position="281"/>
    </location>
</feature>
<dbReference type="EMBL" id="JACHHO010000001">
    <property type="protein sequence ID" value="MBB5203246.1"/>
    <property type="molecule type" value="Genomic_DNA"/>
</dbReference>
<dbReference type="Proteomes" id="UP000554837">
    <property type="component" value="Unassembled WGS sequence"/>
</dbReference>
<feature type="transmembrane region" description="Helical" evidence="1">
    <location>
        <begin position="146"/>
        <end position="170"/>
    </location>
</feature>
<feature type="transmembrane region" description="Helical" evidence="1">
    <location>
        <begin position="182"/>
        <end position="200"/>
    </location>
</feature>
<reference evidence="2 3" key="1">
    <citation type="submission" date="2020-08" db="EMBL/GenBank/DDBJ databases">
        <title>Genomic Encyclopedia of Type Strains, Phase IV (KMG-IV): sequencing the most valuable type-strain genomes for metagenomic binning, comparative biology and taxonomic classification.</title>
        <authorList>
            <person name="Goeker M."/>
        </authorList>
    </citation>
    <scope>NUCLEOTIDE SEQUENCE [LARGE SCALE GENOMIC DNA]</scope>
    <source>
        <strain evidence="2 3">DSM 23958</strain>
    </source>
</reference>
<keyword evidence="3" id="KW-1185">Reference proteome</keyword>
<feature type="transmembrane region" description="Helical" evidence="1">
    <location>
        <begin position="21"/>
        <end position="39"/>
    </location>
</feature>